<dbReference type="SUPFAM" id="SSF81301">
    <property type="entry name" value="Nucleotidyltransferase"/>
    <property type="match status" value="1"/>
</dbReference>
<sequence>METTRNKLPEKVELFFQELSEYLDKKLLYYGSVQRRDYFEGKSDIDVDIFTDNENSTITKLQHFLDKPKERFKKIIWRLNHNNQVVYGYKIYYTSPEKDFQVEFAIYNEKYKKGVLKEHLKKTVLPFYAIWLLTILKFFYYQLHLIDKSTFTYIKKLIMTHGIGLPHDDFVVLK</sequence>
<evidence type="ECO:0000256" key="1">
    <source>
        <dbReference type="SAM" id="Phobius"/>
    </source>
</evidence>
<dbReference type="AlphaFoldDB" id="A0A6C0KY27"/>
<dbReference type="InterPro" id="IPR043519">
    <property type="entry name" value="NT_sf"/>
</dbReference>
<dbReference type="InterPro" id="IPR002934">
    <property type="entry name" value="Polymerase_NTP_transf_dom"/>
</dbReference>
<proteinExistence type="predicted"/>
<evidence type="ECO:0000313" key="3">
    <source>
        <dbReference type="EMBL" id="QHU21404.1"/>
    </source>
</evidence>
<dbReference type="Pfam" id="PF01909">
    <property type="entry name" value="NTP_transf_2"/>
    <property type="match status" value="1"/>
</dbReference>
<evidence type="ECO:0000259" key="2">
    <source>
        <dbReference type="Pfam" id="PF01909"/>
    </source>
</evidence>
<feature type="domain" description="Polymerase nucleotidyl transferase" evidence="2">
    <location>
        <begin position="12"/>
        <end position="90"/>
    </location>
</feature>
<keyword evidence="1" id="KW-0472">Membrane</keyword>
<dbReference type="EMBL" id="MN740989">
    <property type="protein sequence ID" value="QHU21404.1"/>
    <property type="molecule type" value="Genomic_DNA"/>
</dbReference>
<keyword evidence="1" id="KW-1133">Transmembrane helix</keyword>
<feature type="transmembrane region" description="Helical" evidence="1">
    <location>
        <begin position="123"/>
        <end position="143"/>
    </location>
</feature>
<keyword evidence="1" id="KW-0812">Transmembrane</keyword>
<name>A0A6C0KY27_9ZZZZ</name>
<reference evidence="3" key="1">
    <citation type="journal article" date="2020" name="Nature">
        <title>Giant virus diversity and host interactions through global metagenomics.</title>
        <authorList>
            <person name="Schulz F."/>
            <person name="Roux S."/>
            <person name="Paez-Espino D."/>
            <person name="Jungbluth S."/>
            <person name="Walsh D.A."/>
            <person name="Denef V.J."/>
            <person name="McMahon K.D."/>
            <person name="Konstantinidis K.T."/>
            <person name="Eloe-Fadrosh E.A."/>
            <person name="Kyrpides N.C."/>
            <person name="Woyke T."/>
        </authorList>
    </citation>
    <scope>NUCLEOTIDE SEQUENCE</scope>
    <source>
        <strain evidence="3">GVMAG-S-3300013094-109</strain>
    </source>
</reference>
<accession>A0A6C0KY27</accession>
<protein>
    <recommendedName>
        <fullName evidence="2">Polymerase nucleotidyl transferase domain-containing protein</fullName>
    </recommendedName>
</protein>
<organism evidence="3">
    <name type="scientific">viral metagenome</name>
    <dbReference type="NCBI Taxonomy" id="1070528"/>
    <lineage>
        <taxon>unclassified sequences</taxon>
        <taxon>metagenomes</taxon>
        <taxon>organismal metagenomes</taxon>
    </lineage>
</organism>
<dbReference type="GO" id="GO:0016779">
    <property type="term" value="F:nucleotidyltransferase activity"/>
    <property type="evidence" value="ECO:0007669"/>
    <property type="project" value="InterPro"/>
</dbReference>